<dbReference type="InterPro" id="IPR029028">
    <property type="entry name" value="Alpha/beta_knot_MTases"/>
</dbReference>
<organism evidence="6 7">
    <name type="scientific">Cyclotella atomus</name>
    <dbReference type="NCBI Taxonomy" id="382360"/>
    <lineage>
        <taxon>Eukaryota</taxon>
        <taxon>Sar</taxon>
        <taxon>Stramenopiles</taxon>
        <taxon>Ochrophyta</taxon>
        <taxon>Bacillariophyta</taxon>
        <taxon>Coscinodiscophyceae</taxon>
        <taxon>Thalassiosirophycidae</taxon>
        <taxon>Stephanodiscales</taxon>
        <taxon>Stephanodiscaceae</taxon>
        <taxon>Cyclotella</taxon>
    </lineage>
</organism>
<protein>
    <recommendedName>
        <fullName evidence="5">tRNA/rRNA methyltransferase SpoU type domain-containing protein</fullName>
    </recommendedName>
</protein>
<proteinExistence type="inferred from homology"/>
<dbReference type="InterPro" id="IPR001537">
    <property type="entry name" value="SpoU_MeTrfase"/>
</dbReference>
<dbReference type="Pfam" id="PF00588">
    <property type="entry name" value="SpoU_methylase"/>
    <property type="match status" value="1"/>
</dbReference>
<evidence type="ECO:0000259" key="5">
    <source>
        <dbReference type="Pfam" id="PF00588"/>
    </source>
</evidence>
<evidence type="ECO:0000256" key="2">
    <source>
        <dbReference type="ARBA" id="ARBA00022603"/>
    </source>
</evidence>
<accession>A0ABD3MQV7</accession>
<feature type="domain" description="tRNA/rRNA methyltransferase SpoU type" evidence="5">
    <location>
        <begin position="11"/>
        <end position="182"/>
    </location>
</feature>
<dbReference type="SUPFAM" id="SSF75217">
    <property type="entry name" value="alpha/beta knot"/>
    <property type="match status" value="1"/>
</dbReference>
<evidence type="ECO:0000313" key="6">
    <source>
        <dbReference type="EMBL" id="KAL3766396.1"/>
    </source>
</evidence>
<keyword evidence="4" id="KW-0949">S-adenosyl-L-methionine</keyword>
<evidence type="ECO:0000313" key="7">
    <source>
        <dbReference type="Proteomes" id="UP001530400"/>
    </source>
</evidence>
<dbReference type="PANTHER" id="PTHR42786">
    <property type="entry name" value="TRNA/RRNA METHYLTRANSFERASE"/>
    <property type="match status" value="1"/>
</dbReference>
<comment type="similarity">
    <text evidence="1">Belongs to the class IV-like SAM-binding methyltransferase superfamily. RNA methyltransferase TrmH family.</text>
</comment>
<keyword evidence="3" id="KW-0808">Transferase</keyword>
<dbReference type="Gene3D" id="3.40.1280.10">
    <property type="match status" value="1"/>
</dbReference>
<dbReference type="GO" id="GO:0008168">
    <property type="term" value="F:methyltransferase activity"/>
    <property type="evidence" value="ECO:0007669"/>
    <property type="project" value="UniProtKB-KW"/>
</dbReference>
<keyword evidence="7" id="KW-1185">Reference proteome</keyword>
<dbReference type="PIRSF" id="PIRSF004808">
    <property type="entry name" value="LasT"/>
    <property type="match status" value="1"/>
</dbReference>
<name>A0ABD3MQV7_9STRA</name>
<dbReference type="InterPro" id="IPR029026">
    <property type="entry name" value="tRNA_m1G_MTases_N"/>
</dbReference>
<comment type="caution">
    <text evidence="6">The sequence shown here is derived from an EMBL/GenBank/DDBJ whole genome shotgun (WGS) entry which is preliminary data.</text>
</comment>
<dbReference type="EMBL" id="JALLPJ020001386">
    <property type="protein sequence ID" value="KAL3766396.1"/>
    <property type="molecule type" value="Genomic_DNA"/>
</dbReference>
<dbReference type="AlphaFoldDB" id="A0ABD3MQV7"/>
<dbReference type="CDD" id="cd18093">
    <property type="entry name" value="SpoU-like_TrmJ"/>
    <property type="match status" value="1"/>
</dbReference>
<evidence type="ECO:0000256" key="4">
    <source>
        <dbReference type="ARBA" id="ARBA00022691"/>
    </source>
</evidence>
<sequence>MSIIRPHISTRFILINTQKNHNIGSSARAIKTMGFNSLHIVNPYDANVLQCRKTKTRASGADDILRHAKKHSTLTEAIQGCGLVCGTGMPVDMYRKRKEREYIEPRVYFERVLSDSTIGHSNKNSSVDMQLTQYLDIAFLFGCETTGMKDVDMDKCHVMLGIPTNPRFGSLNLASAVQIIAYEWRMALGGRSSYVVTDNDDVNV</sequence>
<dbReference type="InterPro" id="IPR004384">
    <property type="entry name" value="RNA_MeTrfase_TrmJ/LasT"/>
</dbReference>
<evidence type="ECO:0000256" key="1">
    <source>
        <dbReference type="ARBA" id="ARBA00007228"/>
    </source>
</evidence>
<gene>
    <name evidence="6" type="ORF">ACHAWO_008060</name>
</gene>
<dbReference type="GO" id="GO:0032259">
    <property type="term" value="P:methylation"/>
    <property type="evidence" value="ECO:0007669"/>
    <property type="project" value="UniProtKB-KW"/>
</dbReference>
<evidence type="ECO:0000256" key="3">
    <source>
        <dbReference type="ARBA" id="ARBA00022679"/>
    </source>
</evidence>
<keyword evidence="2" id="KW-0489">Methyltransferase</keyword>
<reference evidence="6 7" key="1">
    <citation type="submission" date="2024-10" db="EMBL/GenBank/DDBJ databases">
        <title>Updated reference genomes for cyclostephanoid diatoms.</title>
        <authorList>
            <person name="Roberts W.R."/>
            <person name="Alverson A.J."/>
        </authorList>
    </citation>
    <scope>NUCLEOTIDE SEQUENCE [LARGE SCALE GENOMIC DNA]</scope>
    <source>
        <strain evidence="6 7">AJA010-31</strain>
    </source>
</reference>
<dbReference type="Proteomes" id="UP001530400">
    <property type="component" value="Unassembled WGS sequence"/>
</dbReference>
<dbReference type="PANTHER" id="PTHR42786:SF1">
    <property type="entry name" value="TRNA (CYTIDINE_URIDINE-2'-O-)-METHYLTRANSFERASE TRMJ"/>
    <property type="match status" value="1"/>
</dbReference>